<evidence type="ECO:0000313" key="3">
    <source>
        <dbReference type="EMBL" id="TGO23238.1"/>
    </source>
</evidence>
<proteinExistence type="predicted"/>
<comment type="caution">
    <text evidence="3">The sequence shown here is derived from an EMBL/GenBank/DDBJ whole genome shotgun (WGS) entry which is preliminary data.</text>
</comment>
<protein>
    <recommendedName>
        <fullName evidence="2">Heterokaryon incompatibility domain-containing protein</fullName>
    </recommendedName>
</protein>
<sequence length="441" mass="49440">MPYYSLAKNSVGKTLKFPICADCEDIINVAIPKSKDFPGFRRFASSESYSAIEYSARQGRAVCRLVLAIFQSPSYLAMNNNSSGGGALSNVQRFPWSENQHTDITILWPELSRFKQIFVVFGRAAAYEESANDIERSSIQEGGLGPMQTLLFGKKFKSTASITLANKWVQNCINNYERYSLCIIQNDGNYWLKESALMANVCGGSRFNIAATGARNSNDGLFFERDLNLVWAVELMTQVEDQETCSKVDDSKRDNSRLAWVCVDGSMHRRASRPLPLRGPRINKSEDPKLSHQSSPDVQWGPPPLVPQIGGGHDCEEGLIIAPVASKKGVFTRVRIYQTPAYGGTLQDFENVRNKGRLPLENELSLYQKYQGSTEQLFERMLSLLSNKSELTSPHITKSSCQMRLEIPDFMAKKRPSLSSGRDDRWSNGQVFSWKPRANAL</sequence>
<organism evidence="3 4">
    <name type="scientific">Botrytis paeoniae</name>
    <dbReference type="NCBI Taxonomy" id="278948"/>
    <lineage>
        <taxon>Eukaryota</taxon>
        <taxon>Fungi</taxon>
        <taxon>Dikarya</taxon>
        <taxon>Ascomycota</taxon>
        <taxon>Pezizomycotina</taxon>
        <taxon>Leotiomycetes</taxon>
        <taxon>Helotiales</taxon>
        <taxon>Sclerotiniaceae</taxon>
        <taxon>Botrytis</taxon>
    </lineage>
</organism>
<evidence type="ECO:0000256" key="1">
    <source>
        <dbReference type="SAM" id="MobiDB-lite"/>
    </source>
</evidence>
<dbReference type="InterPro" id="IPR010730">
    <property type="entry name" value="HET"/>
</dbReference>
<dbReference type="EMBL" id="PQXI01000139">
    <property type="protein sequence ID" value="TGO23238.1"/>
    <property type="molecule type" value="Genomic_DNA"/>
</dbReference>
<gene>
    <name evidence="3" type="ORF">BPAE_0139g00150</name>
</gene>
<reference evidence="3 4" key="1">
    <citation type="submission" date="2017-12" db="EMBL/GenBank/DDBJ databases">
        <title>Comparative genomics of Botrytis spp.</title>
        <authorList>
            <person name="Valero-Jimenez C.A."/>
            <person name="Tapia P."/>
            <person name="Veloso J."/>
            <person name="Silva-Moreno E."/>
            <person name="Staats M."/>
            <person name="Valdes J.H."/>
            <person name="Van Kan J.A.L."/>
        </authorList>
    </citation>
    <scope>NUCLEOTIDE SEQUENCE [LARGE SCALE GENOMIC DNA]</scope>
    <source>
        <strain evidence="3 4">Bp0003</strain>
    </source>
</reference>
<name>A0A4Z1FIU7_9HELO</name>
<dbReference type="AlphaFoldDB" id="A0A4Z1FIU7"/>
<evidence type="ECO:0000259" key="2">
    <source>
        <dbReference type="Pfam" id="PF06985"/>
    </source>
</evidence>
<accession>A0A4Z1FIU7</accession>
<evidence type="ECO:0000313" key="4">
    <source>
        <dbReference type="Proteomes" id="UP000297910"/>
    </source>
</evidence>
<feature type="region of interest" description="Disordered" evidence="1">
    <location>
        <begin position="271"/>
        <end position="302"/>
    </location>
</feature>
<feature type="domain" description="Heterokaryon incompatibility" evidence="2">
    <location>
        <begin position="180"/>
        <end position="245"/>
    </location>
</feature>
<dbReference type="Proteomes" id="UP000297910">
    <property type="component" value="Unassembled WGS sequence"/>
</dbReference>
<keyword evidence="4" id="KW-1185">Reference proteome</keyword>
<dbReference type="Pfam" id="PF06985">
    <property type="entry name" value="HET"/>
    <property type="match status" value="1"/>
</dbReference>